<dbReference type="VEuPathDB" id="MicrosporidiaDB:A0H76_3055"/>
<gene>
    <name evidence="2" type="ORF">A0H76_3055</name>
</gene>
<protein>
    <recommendedName>
        <fullName evidence="4">Secreted protein</fullName>
    </recommendedName>
</protein>
<accession>A0A1X0QCP0</accession>
<organism evidence="2 3">
    <name type="scientific">Hepatospora eriocheir</name>
    <dbReference type="NCBI Taxonomy" id="1081669"/>
    <lineage>
        <taxon>Eukaryota</taxon>
        <taxon>Fungi</taxon>
        <taxon>Fungi incertae sedis</taxon>
        <taxon>Microsporidia</taxon>
        <taxon>Hepatosporidae</taxon>
        <taxon>Hepatospora</taxon>
    </lineage>
</organism>
<comment type="caution">
    <text evidence="2">The sequence shown here is derived from an EMBL/GenBank/DDBJ whole genome shotgun (WGS) entry which is preliminary data.</text>
</comment>
<feature type="chain" id="PRO_5012732954" description="Secreted protein" evidence="1">
    <location>
        <begin position="26"/>
        <end position="73"/>
    </location>
</feature>
<dbReference type="VEuPathDB" id="MicrosporidiaDB:HERIO_2565"/>
<reference evidence="2 3" key="1">
    <citation type="journal article" date="2017" name="Environ. Microbiol.">
        <title>Decay of the glycolytic pathway and adaptation to intranuclear parasitism within Enterocytozoonidae microsporidia.</title>
        <authorList>
            <person name="Wiredu Boakye D."/>
            <person name="Jaroenlak P."/>
            <person name="Prachumwat A."/>
            <person name="Williams T.A."/>
            <person name="Bateman K.S."/>
            <person name="Itsathitphaisarn O."/>
            <person name="Sritunyalucksana K."/>
            <person name="Paszkiewicz K.H."/>
            <person name="Moore K.A."/>
            <person name="Stentiford G.D."/>
            <person name="Williams B.A."/>
        </authorList>
    </citation>
    <scope>NUCLEOTIDE SEQUENCE [LARGE SCALE GENOMIC DNA]</scope>
    <source>
        <strain evidence="3">canceri</strain>
    </source>
</reference>
<feature type="signal peptide" evidence="1">
    <location>
        <begin position="1"/>
        <end position="25"/>
    </location>
</feature>
<dbReference type="EMBL" id="LTAI01001018">
    <property type="protein sequence ID" value="ORD97579.1"/>
    <property type="molecule type" value="Genomic_DNA"/>
</dbReference>
<evidence type="ECO:0000313" key="3">
    <source>
        <dbReference type="Proteomes" id="UP000192501"/>
    </source>
</evidence>
<dbReference type="Proteomes" id="UP000192501">
    <property type="component" value="Unassembled WGS sequence"/>
</dbReference>
<sequence>MLISILRSVMFLLSNNIFVIIEVRCEDTIKNEKITTSIEELNSLFRNIQINFLKVVLANITEKDENFLMRKVP</sequence>
<proteinExistence type="predicted"/>
<evidence type="ECO:0000256" key="1">
    <source>
        <dbReference type="SAM" id="SignalP"/>
    </source>
</evidence>
<name>A0A1X0QCP0_9MICR</name>
<evidence type="ECO:0008006" key="4">
    <source>
        <dbReference type="Google" id="ProtNLM"/>
    </source>
</evidence>
<evidence type="ECO:0000313" key="2">
    <source>
        <dbReference type="EMBL" id="ORD97579.1"/>
    </source>
</evidence>
<dbReference type="AlphaFoldDB" id="A0A1X0QCP0"/>
<keyword evidence="1" id="KW-0732">Signal</keyword>